<protein>
    <submittedName>
        <fullName evidence="2">Uncharacterized protein</fullName>
    </submittedName>
</protein>
<gene>
    <name evidence="2" type="ORF">BMF94_2601</name>
</gene>
<organism evidence="2 3">
    <name type="scientific">Rhodotorula taiwanensis</name>
    <dbReference type="NCBI Taxonomy" id="741276"/>
    <lineage>
        <taxon>Eukaryota</taxon>
        <taxon>Fungi</taxon>
        <taxon>Dikarya</taxon>
        <taxon>Basidiomycota</taxon>
        <taxon>Pucciniomycotina</taxon>
        <taxon>Microbotryomycetes</taxon>
        <taxon>Sporidiobolales</taxon>
        <taxon>Sporidiobolaceae</taxon>
        <taxon>Rhodotorula</taxon>
    </lineage>
</organism>
<evidence type="ECO:0000313" key="3">
    <source>
        <dbReference type="Proteomes" id="UP000237144"/>
    </source>
</evidence>
<dbReference type="EMBL" id="PJQD01000025">
    <property type="protein sequence ID" value="POY74407.1"/>
    <property type="molecule type" value="Genomic_DNA"/>
</dbReference>
<proteinExistence type="predicted"/>
<feature type="region of interest" description="Disordered" evidence="1">
    <location>
        <begin position="174"/>
        <end position="213"/>
    </location>
</feature>
<reference evidence="2 3" key="1">
    <citation type="journal article" date="2018" name="Front. Microbiol.">
        <title>Prospects for Fungal Bioremediation of Acidic Radioactive Waste Sites: Characterization and Genome Sequence of Rhodotorula taiwanensis MD1149.</title>
        <authorList>
            <person name="Tkavc R."/>
            <person name="Matrosova V.Y."/>
            <person name="Grichenko O.E."/>
            <person name="Gostincar C."/>
            <person name="Volpe R.P."/>
            <person name="Klimenkova P."/>
            <person name="Gaidamakova E.K."/>
            <person name="Zhou C.E."/>
            <person name="Stewart B.J."/>
            <person name="Lyman M.G."/>
            <person name="Malfatti S.A."/>
            <person name="Rubinfeld B."/>
            <person name="Courtot M."/>
            <person name="Singh J."/>
            <person name="Dalgard C.L."/>
            <person name="Hamilton T."/>
            <person name="Frey K.G."/>
            <person name="Gunde-Cimerman N."/>
            <person name="Dugan L."/>
            <person name="Daly M.J."/>
        </authorList>
    </citation>
    <scope>NUCLEOTIDE SEQUENCE [LARGE SCALE GENOMIC DNA]</scope>
    <source>
        <strain evidence="2 3">MD1149</strain>
    </source>
</reference>
<keyword evidence="3" id="KW-1185">Reference proteome</keyword>
<sequence>MTCAGPEDQLASPPHRVTLSRSTSSALKMSVPSHLEDSASILSALGYSRPNVGQTYDSQLAFKIAATASFLKAGVEPAVDAHGHGKKLVMRCRLRKDSRCEWTGVGAPCEYSVAAHKSLEGPDRLEVKQVNKRHTCSKRIRSARQEASPPSTKSGAGYTRQKLGALLDELRMERKGAQKPRSEVAPQAAAASPVESSSESDSASCSDSMSAVRPTRSCAKGVKYIFQPPLYKPGPSASTQQKPHVQIPNPIGSGRQRKKSSTIDKASHRNPKPWSEPQRKKAPRRLLMTTKARPTAAAATSSNAAFRLAPVLRSGTSTTNVKPGLVFLDTEQQRKLGAALGHAGVQGPADFARLSSLDDSTLARFGEGLAEDETDWHETEHFPTISTAFAAFVSHAP</sequence>
<dbReference type="AlphaFoldDB" id="A0A2S5BCC4"/>
<feature type="compositionally biased region" description="Low complexity" evidence="1">
    <location>
        <begin position="183"/>
        <end position="212"/>
    </location>
</feature>
<feature type="region of interest" description="Disordered" evidence="1">
    <location>
        <begin position="231"/>
        <end position="285"/>
    </location>
</feature>
<feature type="region of interest" description="Disordered" evidence="1">
    <location>
        <begin position="1"/>
        <end position="30"/>
    </location>
</feature>
<evidence type="ECO:0000256" key="1">
    <source>
        <dbReference type="SAM" id="MobiDB-lite"/>
    </source>
</evidence>
<name>A0A2S5BCC4_9BASI</name>
<evidence type="ECO:0000313" key="2">
    <source>
        <dbReference type="EMBL" id="POY74407.1"/>
    </source>
</evidence>
<comment type="caution">
    <text evidence="2">The sequence shown here is derived from an EMBL/GenBank/DDBJ whole genome shotgun (WGS) entry which is preliminary data.</text>
</comment>
<feature type="compositionally biased region" description="Basic residues" evidence="1">
    <location>
        <begin position="130"/>
        <end position="142"/>
    </location>
</feature>
<feature type="region of interest" description="Disordered" evidence="1">
    <location>
        <begin position="130"/>
        <end position="160"/>
    </location>
</feature>
<dbReference type="Proteomes" id="UP000237144">
    <property type="component" value="Unassembled WGS sequence"/>
</dbReference>
<accession>A0A2S5BCC4</accession>